<protein>
    <submittedName>
        <fullName evidence="1">Uncharacterized protein</fullName>
    </submittedName>
</protein>
<keyword evidence="2" id="KW-1185">Reference proteome</keyword>
<name>A0A1A9LDA7_9FLAO</name>
<evidence type="ECO:0000313" key="2">
    <source>
        <dbReference type="Proteomes" id="UP000077552"/>
    </source>
</evidence>
<gene>
    <name evidence="1" type="ORF">A7A78_13120</name>
</gene>
<dbReference type="AlphaFoldDB" id="A0A1A9LDA7"/>
<reference evidence="1 2" key="1">
    <citation type="submission" date="2016-05" db="EMBL/GenBank/DDBJ databases">
        <title>Genome sequencing of Vitellibacter soesokkakensis RSSK-12.</title>
        <authorList>
            <person name="Thevarajoo S."/>
            <person name="Selvaratnam C."/>
            <person name="Goh K.M."/>
            <person name="Chan K.-G."/>
            <person name="Chong C.S."/>
        </authorList>
    </citation>
    <scope>NUCLEOTIDE SEQUENCE [LARGE SCALE GENOMIC DNA]</scope>
    <source>
        <strain evidence="1 2">RSSK-12</strain>
    </source>
</reference>
<organism evidence="1 2">
    <name type="scientific">Aequorivita soesokkakensis</name>
    <dbReference type="NCBI Taxonomy" id="1385699"/>
    <lineage>
        <taxon>Bacteria</taxon>
        <taxon>Pseudomonadati</taxon>
        <taxon>Bacteroidota</taxon>
        <taxon>Flavobacteriia</taxon>
        <taxon>Flavobacteriales</taxon>
        <taxon>Flavobacteriaceae</taxon>
        <taxon>Aequorivita</taxon>
    </lineage>
</organism>
<dbReference type="EMBL" id="LXIE01000025">
    <property type="protein sequence ID" value="OAD90954.1"/>
    <property type="molecule type" value="Genomic_DNA"/>
</dbReference>
<evidence type="ECO:0000313" key="1">
    <source>
        <dbReference type="EMBL" id="OAD90954.1"/>
    </source>
</evidence>
<accession>A0A1A9LDA7</accession>
<sequence length="60" mass="7155">MFSEQSAILNIQLKIGHCILKIECSNVHQTHIEGNFRSWDTYPFWNLEFRILEFHSEMGD</sequence>
<dbReference type="Proteomes" id="UP000077552">
    <property type="component" value="Unassembled WGS sequence"/>
</dbReference>
<comment type="caution">
    <text evidence="1">The sequence shown here is derived from an EMBL/GenBank/DDBJ whole genome shotgun (WGS) entry which is preliminary data.</text>
</comment>
<proteinExistence type="predicted"/>